<dbReference type="EMBL" id="NPDV01000002">
    <property type="protein sequence ID" value="PJZ54696.1"/>
    <property type="molecule type" value="Genomic_DNA"/>
</dbReference>
<dbReference type="RefSeq" id="WP_100784230.1">
    <property type="nucleotide sequence ID" value="NZ_NPDU01000031.1"/>
</dbReference>
<gene>
    <name evidence="2" type="ORF">CH376_13040</name>
    <name evidence="1" type="ORF">CH380_02985</name>
</gene>
<proteinExistence type="predicted"/>
<evidence type="ECO:0008006" key="5">
    <source>
        <dbReference type="Google" id="ProtNLM"/>
    </source>
</evidence>
<name>A0A2M9YT58_9LEPT</name>
<organism evidence="1 4">
    <name type="scientific">Leptospira adleri</name>
    <dbReference type="NCBI Taxonomy" id="2023186"/>
    <lineage>
        <taxon>Bacteria</taxon>
        <taxon>Pseudomonadati</taxon>
        <taxon>Spirochaetota</taxon>
        <taxon>Spirochaetia</taxon>
        <taxon>Leptospirales</taxon>
        <taxon>Leptospiraceae</taxon>
        <taxon>Leptospira</taxon>
    </lineage>
</organism>
<dbReference type="AlphaFoldDB" id="A0A2M9YT58"/>
<evidence type="ECO:0000313" key="4">
    <source>
        <dbReference type="Proteomes" id="UP000232188"/>
    </source>
</evidence>
<evidence type="ECO:0000313" key="3">
    <source>
        <dbReference type="Proteomes" id="UP000232149"/>
    </source>
</evidence>
<dbReference type="Proteomes" id="UP000232149">
    <property type="component" value="Unassembled WGS sequence"/>
</dbReference>
<dbReference type="Proteomes" id="UP000232188">
    <property type="component" value="Unassembled WGS sequence"/>
</dbReference>
<dbReference type="EMBL" id="NPDU01000031">
    <property type="protein sequence ID" value="PJZ61514.1"/>
    <property type="molecule type" value="Genomic_DNA"/>
</dbReference>
<keyword evidence="3" id="KW-1185">Reference proteome</keyword>
<accession>A0A2M9YT58</accession>
<protein>
    <recommendedName>
        <fullName evidence="5">Lipoprotein</fullName>
    </recommendedName>
</protein>
<comment type="caution">
    <text evidence="1">The sequence shown here is derived from an EMBL/GenBank/DDBJ whole genome shotgun (WGS) entry which is preliminary data.</text>
</comment>
<evidence type="ECO:0000313" key="1">
    <source>
        <dbReference type="EMBL" id="PJZ54696.1"/>
    </source>
</evidence>
<evidence type="ECO:0000313" key="2">
    <source>
        <dbReference type="EMBL" id="PJZ61514.1"/>
    </source>
</evidence>
<sequence>MKIFNSILVFALAFNSCAHEVKERIHVDTGVTVKTLGPHKYELVSIGQASSSSVEENDKFKMQNTSCTAAKTIATRKLEELEPEQKNRQFFLELKNTKYLEEGVYCEITYHYELPIPKKQ</sequence>
<reference evidence="3 4" key="1">
    <citation type="submission" date="2017-07" db="EMBL/GenBank/DDBJ databases">
        <title>Leptospira spp. isolated from tropical soils.</title>
        <authorList>
            <person name="Thibeaux R."/>
            <person name="Iraola G."/>
            <person name="Ferres I."/>
            <person name="Bierque E."/>
            <person name="Girault D."/>
            <person name="Soupe-Gilbert M.-E."/>
            <person name="Picardeau M."/>
            <person name="Goarant C."/>
        </authorList>
    </citation>
    <scope>NUCLEOTIDE SEQUENCE [LARGE SCALE GENOMIC DNA]</scope>
    <source>
        <strain evidence="1 4">FH2-B-C1</strain>
        <strain evidence="2 3">FH2-B-D1</strain>
    </source>
</reference>
<dbReference type="NCBIfam" id="NF047808">
    <property type="entry name" value="LIC11299_lipo"/>
    <property type="match status" value="1"/>
</dbReference>